<accession>H2ZBG1</accession>
<evidence type="ECO:0000313" key="1">
    <source>
        <dbReference type="Ensembl" id="ENSCSAVP00000014926.1"/>
    </source>
</evidence>
<dbReference type="InParanoid" id="H2ZBG1"/>
<proteinExistence type="predicted"/>
<reference evidence="1" key="2">
    <citation type="submission" date="2025-08" db="UniProtKB">
        <authorList>
            <consortium name="Ensembl"/>
        </authorList>
    </citation>
    <scope>IDENTIFICATION</scope>
</reference>
<sequence length="146" mass="16106">MACPIASRKELQDLGKNGVTLPGRQASLVQNAILSAMKGITCKGDPRTNVCHSTITEWPSRLRCQPTERPPNFPTGLSGPYKFSPHSAEDEYLSADENRRLVSTLVPQEHGQYFEVMEPGMISAPGSITFTSRRFLGNYLVVQGIR</sequence>
<reference evidence="2" key="1">
    <citation type="submission" date="2003-08" db="EMBL/GenBank/DDBJ databases">
        <authorList>
            <person name="Birren B."/>
            <person name="Nusbaum C."/>
            <person name="Abebe A."/>
            <person name="Abouelleil A."/>
            <person name="Adekoya E."/>
            <person name="Ait-zahra M."/>
            <person name="Allen N."/>
            <person name="Allen T."/>
            <person name="An P."/>
            <person name="Anderson M."/>
            <person name="Anderson S."/>
            <person name="Arachchi H."/>
            <person name="Armbruster J."/>
            <person name="Bachantsang P."/>
            <person name="Baldwin J."/>
            <person name="Barry A."/>
            <person name="Bayul T."/>
            <person name="Blitshsteyn B."/>
            <person name="Bloom T."/>
            <person name="Blye J."/>
            <person name="Boguslavskiy L."/>
            <person name="Borowsky M."/>
            <person name="Boukhgalter B."/>
            <person name="Brunache A."/>
            <person name="Butler J."/>
            <person name="Calixte N."/>
            <person name="Calvo S."/>
            <person name="Camarata J."/>
            <person name="Campo K."/>
            <person name="Chang J."/>
            <person name="Cheshatsang Y."/>
            <person name="Citroen M."/>
            <person name="Collymore A."/>
            <person name="Considine T."/>
            <person name="Cook A."/>
            <person name="Cooke P."/>
            <person name="Corum B."/>
            <person name="Cuomo C."/>
            <person name="David R."/>
            <person name="Dawoe T."/>
            <person name="Degray S."/>
            <person name="Dodge S."/>
            <person name="Dooley K."/>
            <person name="Dorje P."/>
            <person name="Dorjee K."/>
            <person name="Dorris L."/>
            <person name="Duffey N."/>
            <person name="Dupes A."/>
            <person name="Elkins T."/>
            <person name="Engels R."/>
            <person name="Erickson J."/>
            <person name="Farina A."/>
            <person name="Faro S."/>
            <person name="Ferreira P."/>
            <person name="Fischer H."/>
            <person name="Fitzgerald M."/>
            <person name="Foley K."/>
            <person name="Gage D."/>
            <person name="Galagan J."/>
            <person name="Gearin G."/>
            <person name="Gnerre S."/>
            <person name="Gnirke A."/>
            <person name="Goyette A."/>
            <person name="Graham J."/>
            <person name="Grandbois E."/>
            <person name="Gyaltsen K."/>
            <person name="Hafez N."/>
            <person name="Hagopian D."/>
            <person name="Hagos B."/>
            <person name="Hall J."/>
            <person name="Hatcher B."/>
            <person name="Heller A."/>
            <person name="Higgins H."/>
            <person name="Honan T."/>
            <person name="Horn A."/>
            <person name="Houde N."/>
            <person name="Hughes L."/>
            <person name="Hulme W."/>
            <person name="Husby E."/>
            <person name="Iliev I."/>
            <person name="Jaffe D."/>
            <person name="Jones C."/>
            <person name="Kamal M."/>
            <person name="Kamat A."/>
            <person name="Kamvysselis M."/>
            <person name="Karlsson E."/>
            <person name="Kells C."/>
            <person name="Kieu A."/>
            <person name="Kisner P."/>
            <person name="Kodira C."/>
            <person name="Kulbokas E."/>
            <person name="Labutti K."/>
            <person name="Lama D."/>
            <person name="Landers T."/>
            <person name="Leger J."/>
            <person name="Levine S."/>
            <person name="Lewis D."/>
            <person name="Lewis T."/>
            <person name="Lindblad-toh K."/>
            <person name="Liu X."/>
            <person name="Lokyitsang T."/>
            <person name="Lokyitsang Y."/>
            <person name="Lucien O."/>
            <person name="Lui A."/>
            <person name="Ma L.J."/>
            <person name="Mabbitt R."/>
            <person name="Macdonald J."/>
            <person name="Maclean C."/>
            <person name="Major J."/>
            <person name="Manning J."/>
            <person name="Marabella R."/>
            <person name="Maru K."/>
            <person name="Matthews C."/>
            <person name="Mauceli E."/>
            <person name="Mccarthy M."/>
            <person name="Mcdonough S."/>
            <person name="Mcghee T."/>
            <person name="Meldrim J."/>
            <person name="Meneus L."/>
            <person name="Mesirov J."/>
            <person name="Mihalev A."/>
            <person name="Mihova T."/>
            <person name="Mikkelsen T."/>
            <person name="Mlenga V."/>
            <person name="Moru K."/>
            <person name="Mozes J."/>
            <person name="Mulrain L."/>
            <person name="Munson G."/>
            <person name="Naylor J."/>
            <person name="Newes C."/>
            <person name="Nguyen C."/>
            <person name="Nguyen N."/>
            <person name="Nguyen T."/>
            <person name="Nicol R."/>
            <person name="Nielsen C."/>
            <person name="Nizzari M."/>
            <person name="Norbu C."/>
            <person name="Norbu N."/>
            <person name="O'donnell P."/>
            <person name="Okoawo O."/>
            <person name="O'leary S."/>
            <person name="Omotosho B."/>
            <person name="O'neill K."/>
            <person name="Osman S."/>
            <person name="Parker S."/>
            <person name="Perrin D."/>
            <person name="Phunkhang P."/>
            <person name="Piqani B."/>
            <person name="Purcell S."/>
            <person name="Rachupka T."/>
            <person name="Ramasamy U."/>
            <person name="Rameau R."/>
            <person name="Ray V."/>
            <person name="Raymond C."/>
            <person name="Retta R."/>
            <person name="Richardson S."/>
            <person name="Rise C."/>
            <person name="Rodriguez J."/>
            <person name="Rogers J."/>
            <person name="Rogov P."/>
            <person name="Rutman M."/>
            <person name="Schupbach R."/>
            <person name="Seaman C."/>
            <person name="Settipalli S."/>
            <person name="Sharpe T."/>
            <person name="Sheridan J."/>
            <person name="Sherpa N."/>
            <person name="Shi J."/>
            <person name="Smirnov S."/>
            <person name="Smith C."/>
            <person name="Sougnez C."/>
            <person name="Spencer B."/>
            <person name="Stalker J."/>
            <person name="Stange-thomann N."/>
            <person name="Stavropoulos S."/>
            <person name="Stetson K."/>
            <person name="Stone C."/>
            <person name="Stone S."/>
            <person name="Stubbs M."/>
            <person name="Talamas J."/>
            <person name="Tchuinga P."/>
            <person name="Tenzing P."/>
            <person name="Tesfaye S."/>
            <person name="Theodore J."/>
            <person name="Thoulutsang Y."/>
            <person name="Topham K."/>
            <person name="Towey S."/>
            <person name="Tsamla T."/>
            <person name="Tsomo N."/>
            <person name="Vallee D."/>
            <person name="Vassiliev H."/>
            <person name="Venkataraman V."/>
            <person name="Vinson J."/>
            <person name="Vo A."/>
            <person name="Wade C."/>
            <person name="Wang S."/>
            <person name="Wangchuk T."/>
            <person name="Wangdi T."/>
            <person name="Whittaker C."/>
            <person name="Wilkinson J."/>
            <person name="Wu Y."/>
            <person name="Wyman D."/>
            <person name="Yadav S."/>
            <person name="Yang S."/>
            <person name="Yang X."/>
            <person name="Yeager S."/>
            <person name="Yee E."/>
            <person name="Young G."/>
            <person name="Zainoun J."/>
            <person name="Zembeck L."/>
            <person name="Zimmer A."/>
            <person name="Zody M."/>
            <person name="Lander E."/>
        </authorList>
    </citation>
    <scope>NUCLEOTIDE SEQUENCE [LARGE SCALE GENOMIC DNA]</scope>
</reference>
<dbReference type="HOGENOM" id="CLU_1781630_0_0_1"/>
<dbReference type="AlphaFoldDB" id="H2ZBG1"/>
<protein>
    <submittedName>
        <fullName evidence="1">Uncharacterized protein</fullName>
    </submittedName>
</protein>
<name>H2ZBG1_CIOSA</name>
<evidence type="ECO:0000313" key="2">
    <source>
        <dbReference type="Proteomes" id="UP000007875"/>
    </source>
</evidence>
<dbReference type="GeneTree" id="ENSGT00530000069228"/>
<keyword evidence="2" id="KW-1185">Reference proteome</keyword>
<dbReference type="Proteomes" id="UP000007875">
    <property type="component" value="Unassembled WGS sequence"/>
</dbReference>
<reference evidence="1" key="3">
    <citation type="submission" date="2025-09" db="UniProtKB">
        <authorList>
            <consortium name="Ensembl"/>
        </authorList>
    </citation>
    <scope>IDENTIFICATION</scope>
</reference>
<organism evidence="1 2">
    <name type="scientific">Ciona savignyi</name>
    <name type="common">Pacific transparent sea squirt</name>
    <dbReference type="NCBI Taxonomy" id="51511"/>
    <lineage>
        <taxon>Eukaryota</taxon>
        <taxon>Metazoa</taxon>
        <taxon>Chordata</taxon>
        <taxon>Tunicata</taxon>
        <taxon>Ascidiacea</taxon>
        <taxon>Phlebobranchia</taxon>
        <taxon>Cionidae</taxon>
        <taxon>Ciona</taxon>
    </lineage>
</organism>
<dbReference type="Ensembl" id="ENSCSAVT00000015100.1">
    <property type="protein sequence ID" value="ENSCSAVP00000014926.1"/>
    <property type="gene ID" value="ENSCSAVG00000008739.1"/>
</dbReference>